<feature type="signal peptide" evidence="2">
    <location>
        <begin position="1"/>
        <end position="21"/>
    </location>
</feature>
<dbReference type="Gramene" id="ONK72247">
    <property type="protein sequence ID" value="ONK72247"/>
    <property type="gene ID" value="A4U43_C04F17370"/>
</dbReference>
<dbReference type="EMBL" id="CM007384">
    <property type="protein sequence ID" value="ONK72220.1"/>
    <property type="molecule type" value="Genomic_DNA"/>
</dbReference>
<evidence type="ECO:0000313" key="6">
    <source>
        <dbReference type="Proteomes" id="UP000243459"/>
    </source>
</evidence>
<dbReference type="PANTHER" id="PTHR31181:SF67">
    <property type="entry name" value="PROLAMIN-LIKE PROTEIN (DUF1278)"/>
    <property type="match status" value="1"/>
</dbReference>
<sequence>MQILLFLLLALLSISISPSKSFLVLPKQQRGEARWTFLRPRNVQPGSSEYRFPLGILPSPMITDPAYRECWKSFRSLPGCTPSMLLSSRKNTIDIKPDCCDAVRRLKPDCFYKIFYTDPFKANFGPDVKTYCAVKH</sequence>
<dbReference type="GO" id="GO:0009567">
    <property type="term" value="P:double fertilization forming a zygote and endosperm"/>
    <property type="evidence" value="ECO:0007669"/>
    <property type="project" value="TreeGrafter"/>
</dbReference>
<evidence type="ECO:0000256" key="1">
    <source>
        <dbReference type="ARBA" id="ARBA00022729"/>
    </source>
</evidence>
<feature type="chain" id="PRO_5033496602" description="Prolamin-like domain-containing protein" evidence="2">
    <location>
        <begin position="22"/>
        <end position="136"/>
    </location>
</feature>
<dbReference type="EMBL" id="CM007384">
    <property type="protein sequence ID" value="ONK72247.1"/>
    <property type="molecule type" value="Genomic_DNA"/>
</dbReference>
<feature type="domain" description="Prolamin-like" evidence="3">
    <location>
        <begin position="69"/>
        <end position="132"/>
    </location>
</feature>
<dbReference type="Proteomes" id="UP000243459">
    <property type="component" value="Chromosome 4"/>
</dbReference>
<dbReference type="GO" id="GO:0080155">
    <property type="term" value="P:regulation of double fertilization forming a zygote and endosperm"/>
    <property type="evidence" value="ECO:0007669"/>
    <property type="project" value="TreeGrafter"/>
</dbReference>
<reference evidence="5" key="1">
    <citation type="submission" date="2016-10" db="EMBL/GenBank/DDBJ databases">
        <title>The evolution of sex chromosomes in Asparagus.</title>
        <authorList>
            <person name="Leebens-Mack J."/>
            <person name="Bowers J."/>
            <person name="Harkess A."/>
            <person name="Ayyampalayam S."/>
        </authorList>
    </citation>
    <scope>NUCLEOTIDE SEQUENCE [LARGE SCALE GENOMIC DNA]</scope>
    <source>
        <tissue evidence="5">Spear</tissue>
    </source>
</reference>
<dbReference type="GO" id="GO:2000008">
    <property type="term" value="P:regulation of protein localization to cell surface"/>
    <property type="evidence" value="ECO:0007669"/>
    <property type="project" value="TreeGrafter"/>
</dbReference>
<evidence type="ECO:0000256" key="2">
    <source>
        <dbReference type="SAM" id="SignalP"/>
    </source>
</evidence>
<dbReference type="GO" id="GO:0031982">
    <property type="term" value="C:vesicle"/>
    <property type="evidence" value="ECO:0007669"/>
    <property type="project" value="TreeGrafter"/>
</dbReference>
<dbReference type="InterPro" id="IPR008502">
    <property type="entry name" value="Prolamin-like"/>
</dbReference>
<proteinExistence type="predicted"/>
<keyword evidence="6" id="KW-1185">Reference proteome</keyword>
<reference evidence="6" key="2">
    <citation type="journal article" date="2017" name="Nat. Commun.">
        <title>The asparagus genome sheds light on the origin and evolution of a young Y chromosome.</title>
        <authorList>
            <person name="Harkess A."/>
            <person name="Zhou J."/>
            <person name="Xu C."/>
            <person name="Bowers J.E."/>
            <person name="Van der Hulst R."/>
            <person name="Ayyampalayam S."/>
            <person name="Mercati F."/>
            <person name="Riccardi P."/>
            <person name="McKain M.R."/>
            <person name="Kakrana A."/>
            <person name="Tang H."/>
            <person name="Ray J."/>
            <person name="Groenendijk J."/>
            <person name="Arikit S."/>
            <person name="Mathioni S.M."/>
            <person name="Nakano M."/>
            <person name="Shan H."/>
            <person name="Telgmann-Rauber A."/>
            <person name="Kanno A."/>
            <person name="Yue Z."/>
            <person name="Chen H."/>
            <person name="Li W."/>
            <person name="Chen Y."/>
            <person name="Xu X."/>
            <person name="Zhang Y."/>
            <person name="Luo S."/>
            <person name="Chen H."/>
            <person name="Gao J."/>
            <person name="Mao Z."/>
            <person name="Pires J.C."/>
            <person name="Luo M."/>
            <person name="Kudrna D."/>
            <person name="Wing R.A."/>
            <person name="Meyers B.C."/>
            <person name="Yi K."/>
            <person name="Kong H."/>
            <person name="Lavrijsen P."/>
            <person name="Sunseri F."/>
            <person name="Falavigna A."/>
            <person name="Ye Y."/>
            <person name="Leebens-Mack J.H."/>
            <person name="Chen G."/>
        </authorList>
    </citation>
    <scope>NUCLEOTIDE SEQUENCE [LARGE SCALE GENOMIC DNA]</scope>
    <source>
        <strain evidence="6">cv. DH0086</strain>
    </source>
</reference>
<evidence type="ECO:0000313" key="4">
    <source>
        <dbReference type="EMBL" id="ONK72220.1"/>
    </source>
</evidence>
<dbReference type="Gramene" id="ONK72220">
    <property type="protein sequence ID" value="ONK72220"/>
    <property type="gene ID" value="A4U43_C04F17090"/>
</dbReference>
<protein>
    <recommendedName>
        <fullName evidence="3">Prolamin-like domain-containing protein</fullName>
    </recommendedName>
</protein>
<name>A0A5P1F4A2_ASPOF</name>
<gene>
    <name evidence="4" type="ORF">A4U43_C04F17090</name>
    <name evidence="5" type="ORF">A4U43_C04F17370</name>
</gene>
<dbReference type="GO" id="GO:0005576">
    <property type="term" value="C:extracellular region"/>
    <property type="evidence" value="ECO:0007669"/>
    <property type="project" value="TreeGrafter"/>
</dbReference>
<organism evidence="5 6">
    <name type="scientific">Asparagus officinalis</name>
    <name type="common">Garden asparagus</name>
    <dbReference type="NCBI Taxonomy" id="4686"/>
    <lineage>
        <taxon>Eukaryota</taxon>
        <taxon>Viridiplantae</taxon>
        <taxon>Streptophyta</taxon>
        <taxon>Embryophyta</taxon>
        <taxon>Tracheophyta</taxon>
        <taxon>Spermatophyta</taxon>
        <taxon>Magnoliopsida</taxon>
        <taxon>Liliopsida</taxon>
        <taxon>Asparagales</taxon>
        <taxon>Asparagaceae</taxon>
        <taxon>Asparagoideae</taxon>
        <taxon>Asparagus</taxon>
    </lineage>
</organism>
<dbReference type="Pfam" id="PF05617">
    <property type="entry name" value="Prolamin_like"/>
    <property type="match status" value="1"/>
</dbReference>
<evidence type="ECO:0000313" key="5">
    <source>
        <dbReference type="EMBL" id="ONK72247.1"/>
    </source>
</evidence>
<evidence type="ECO:0000259" key="3">
    <source>
        <dbReference type="Pfam" id="PF05617"/>
    </source>
</evidence>
<accession>A0A5P1F4A2</accession>
<keyword evidence="1 2" id="KW-0732">Signal</keyword>
<dbReference type="AlphaFoldDB" id="A0A5P1F4A2"/>
<dbReference type="PANTHER" id="PTHR31181">
    <property type="entry name" value="EGG CELL-SECRETED PROTEIN 1.4"/>
    <property type="match status" value="1"/>
</dbReference>